<dbReference type="EMBL" id="JAHHUM010001778">
    <property type="protein sequence ID" value="KAK5608854.1"/>
    <property type="molecule type" value="Genomic_DNA"/>
</dbReference>
<evidence type="ECO:0000313" key="3">
    <source>
        <dbReference type="Proteomes" id="UP001311232"/>
    </source>
</evidence>
<keyword evidence="1" id="KW-0812">Transmembrane</keyword>
<keyword evidence="3" id="KW-1185">Reference proteome</keyword>
<proteinExistence type="predicted"/>
<organism evidence="2 3">
    <name type="scientific">Crenichthys baileyi</name>
    <name type="common">White River springfish</name>
    <dbReference type="NCBI Taxonomy" id="28760"/>
    <lineage>
        <taxon>Eukaryota</taxon>
        <taxon>Metazoa</taxon>
        <taxon>Chordata</taxon>
        <taxon>Craniata</taxon>
        <taxon>Vertebrata</taxon>
        <taxon>Euteleostomi</taxon>
        <taxon>Actinopterygii</taxon>
        <taxon>Neopterygii</taxon>
        <taxon>Teleostei</taxon>
        <taxon>Neoteleostei</taxon>
        <taxon>Acanthomorphata</taxon>
        <taxon>Ovalentaria</taxon>
        <taxon>Atherinomorphae</taxon>
        <taxon>Cyprinodontiformes</taxon>
        <taxon>Goodeidae</taxon>
        <taxon>Crenichthys</taxon>
    </lineage>
</organism>
<evidence type="ECO:0000313" key="2">
    <source>
        <dbReference type="EMBL" id="KAK5608854.1"/>
    </source>
</evidence>
<reference evidence="2 3" key="1">
    <citation type="submission" date="2021-06" db="EMBL/GenBank/DDBJ databases">
        <authorList>
            <person name="Palmer J.M."/>
        </authorList>
    </citation>
    <scope>NUCLEOTIDE SEQUENCE [LARGE SCALE GENOMIC DNA]</scope>
    <source>
        <strain evidence="2 3">MEX-2019</strain>
        <tissue evidence="2">Muscle</tissue>
    </source>
</reference>
<evidence type="ECO:0000256" key="1">
    <source>
        <dbReference type="SAM" id="Phobius"/>
    </source>
</evidence>
<name>A0AAV9RJ04_9TELE</name>
<gene>
    <name evidence="2" type="ORF">CRENBAI_019477</name>
</gene>
<keyword evidence="1" id="KW-1133">Transmembrane helix</keyword>
<dbReference type="Proteomes" id="UP001311232">
    <property type="component" value="Unassembled WGS sequence"/>
</dbReference>
<sequence>MNISHSLTHSSCSAQYNFLGDPQRVKKKVCFAVTKSYKSAASDTFTKILLMIVGMLVVNLKALGFVILTDCSKQSNIQGIFMHLVMYSRAGFPKLFHAMAPQTALASGLVPPFVNPQTMLKIM</sequence>
<protein>
    <submittedName>
        <fullName evidence="2">Uncharacterized protein</fullName>
    </submittedName>
</protein>
<accession>A0AAV9RJ04</accession>
<keyword evidence="1" id="KW-0472">Membrane</keyword>
<comment type="caution">
    <text evidence="2">The sequence shown here is derived from an EMBL/GenBank/DDBJ whole genome shotgun (WGS) entry which is preliminary data.</text>
</comment>
<feature type="transmembrane region" description="Helical" evidence="1">
    <location>
        <begin position="48"/>
        <end position="68"/>
    </location>
</feature>
<dbReference type="AlphaFoldDB" id="A0AAV9RJ04"/>